<dbReference type="EMBL" id="JADYXP020000006">
    <property type="protein sequence ID" value="KAL0123041.1"/>
    <property type="molecule type" value="Genomic_DNA"/>
</dbReference>
<feature type="chain" id="PRO_5043531175" description="Secreted protein" evidence="2">
    <location>
        <begin position="30"/>
        <end position="186"/>
    </location>
</feature>
<proteinExistence type="predicted"/>
<dbReference type="Proteomes" id="UP001430953">
    <property type="component" value="Unassembled WGS sequence"/>
</dbReference>
<evidence type="ECO:0000313" key="3">
    <source>
        <dbReference type="EMBL" id="KAL0123041.1"/>
    </source>
</evidence>
<sequence length="186" mass="19786">MKTGTDNNHSTPTFLTVFFLALLSPSGGGGPSSRFPPSFPARGSFPLAELSATPWTESHGGRALSCSSSSTEEEFRDVTCGTFPRSPSGRGRTRAFGRFVGCVPPLPLAARLLTDRSYRDVSFSWGRSRLLSPPPSSRSFWHHALTARKPGDPSESATSETLARSLAGNAECSRSGPSCQKADPPP</sequence>
<protein>
    <recommendedName>
        <fullName evidence="5">Secreted protein</fullName>
    </recommendedName>
</protein>
<name>A0AAW2G744_9HYME</name>
<evidence type="ECO:0000256" key="1">
    <source>
        <dbReference type="SAM" id="MobiDB-lite"/>
    </source>
</evidence>
<comment type="caution">
    <text evidence="3">The sequence shown here is derived from an EMBL/GenBank/DDBJ whole genome shotgun (WGS) entry which is preliminary data.</text>
</comment>
<keyword evidence="2" id="KW-0732">Signal</keyword>
<feature type="signal peptide" evidence="2">
    <location>
        <begin position="1"/>
        <end position="29"/>
    </location>
</feature>
<keyword evidence="4" id="KW-1185">Reference proteome</keyword>
<organism evidence="3 4">
    <name type="scientific">Cardiocondyla obscurior</name>
    <dbReference type="NCBI Taxonomy" id="286306"/>
    <lineage>
        <taxon>Eukaryota</taxon>
        <taxon>Metazoa</taxon>
        <taxon>Ecdysozoa</taxon>
        <taxon>Arthropoda</taxon>
        <taxon>Hexapoda</taxon>
        <taxon>Insecta</taxon>
        <taxon>Pterygota</taxon>
        <taxon>Neoptera</taxon>
        <taxon>Endopterygota</taxon>
        <taxon>Hymenoptera</taxon>
        <taxon>Apocrita</taxon>
        <taxon>Aculeata</taxon>
        <taxon>Formicoidea</taxon>
        <taxon>Formicidae</taxon>
        <taxon>Myrmicinae</taxon>
        <taxon>Cardiocondyla</taxon>
    </lineage>
</organism>
<evidence type="ECO:0000256" key="2">
    <source>
        <dbReference type="SAM" id="SignalP"/>
    </source>
</evidence>
<evidence type="ECO:0000313" key="4">
    <source>
        <dbReference type="Proteomes" id="UP001430953"/>
    </source>
</evidence>
<dbReference type="AlphaFoldDB" id="A0AAW2G744"/>
<feature type="region of interest" description="Disordered" evidence="1">
    <location>
        <begin position="147"/>
        <end position="186"/>
    </location>
</feature>
<accession>A0AAW2G744</accession>
<evidence type="ECO:0008006" key="5">
    <source>
        <dbReference type="Google" id="ProtNLM"/>
    </source>
</evidence>
<gene>
    <name evidence="3" type="ORF">PUN28_007579</name>
</gene>
<reference evidence="3 4" key="1">
    <citation type="submission" date="2023-03" db="EMBL/GenBank/DDBJ databases">
        <title>High recombination rates correlate with genetic variation in Cardiocondyla obscurior ants.</title>
        <authorList>
            <person name="Errbii M."/>
        </authorList>
    </citation>
    <scope>NUCLEOTIDE SEQUENCE [LARGE SCALE GENOMIC DNA]</scope>
    <source>
        <strain evidence="3">Alpha-2009</strain>
        <tissue evidence="3">Whole body</tissue>
    </source>
</reference>